<evidence type="ECO:0000313" key="2">
    <source>
        <dbReference type="Proteomes" id="UP000483261"/>
    </source>
</evidence>
<dbReference type="RefSeq" id="WP_241248170.1">
    <property type="nucleotide sequence ID" value="NZ_JAALAA010000002.1"/>
</dbReference>
<dbReference type="Proteomes" id="UP000483261">
    <property type="component" value="Unassembled WGS sequence"/>
</dbReference>
<evidence type="ECO:0000313" key="1">
    <source>
        <dbReference type="EMBL" id="NGN91650.1"/>
    </source>
</evidence>
<dbReference type="EMBL" id="JAALAA010000002">
    <property type="protein sequence ID" value="NGN91650.1"/>
    <property type="molecule type" value="Genomic_DNA"/>
</dbReference>
<keyword evidence="2" id="KW-1185">Reference proteome</keyword>
<comment type="caution">
    <text evidence="1">The sequence shown here is derived from an EMBL/GenBank/DDBJ whole genome shotgun (WGS) entry which is preliminary data.</text>
</comment>
<protein>
    <submittedName>
        <fullName evidence="1">Uncharacterized protein</fullName>
    </submittedName>
</protein>
<proteinExistence type="predicted"/>
<accession>A0A6M1QVD9</accession>
<name>A0A6M1QVD9_9ACTN</name>
<reference evidence="1 2" key="1">
    <citation type="submission" date="2020-02" db="EMBL/GenBank/DDBJ databases">
        <title>Whole-genome analyses of novel actinobacteria.</title>
        <authorList>
            <person name="Sahin N."/>
        </authorList>
    </citation>
    <scope>NUCLEOTIDE SEQUENCE [LARGE SCALE GENOMIC DNA]</scope>
    <source>
        <strain evidence="1 2">KC13</strain>
    </source>
</reference>
<organism evidence="1 2">
    <name type="scientific">Nocardioides turkmenicus</name>
    <dbReference type="NCBI Taxonomy" id="2711220"/>
    <lineage>
        <taxon>Bacteria</taxon>
        <taxon>Bacillati</taxon>
        <taxon>Actinomycetota</taxon>
        <taxon>Actinomycetes</taxon>
        <taxon>Propionibacteriales</taxon>
        <taxon>Nocardioidaceae</taxon>
        <taxon>Nocardioides</taxon>
    </lineage>
</organism>
<dbReference type="AlphaFoldDB" id="A0A6M1QVD9"/>
<sequence length="201" mass="21723">MHPSPLRVGSDHELAGYRARSHLHDGRVVAWTGSDDVPVAIDAEVERTVPVALARRFGAAGFWERWTRAECLAKLTGRGVLDLVDLMAGGPDEGAAGVCLSTVRLPDGIVVSIGRLASDHSGGIGRSAGERSCACNLWVRSDSRGRRLRRARTERECAWVRESSTSCVAPNEGCRKASVDWLVTPGIAFSATSADRWSRSW</sequence>
<gene>
    <name evidence="1" type="ORF">G5C66_02705</name>
</gene>